<evidence type="ECO:0000313" key="4">
    <source>
        <dbReference type="EMBL" id="CAF4052396.1"/>
    </source>
</evidence>
<dbReference type="Pfam" id="PF00221">
    <property type="entry name" value="Lyase_aromatic"/>
    <property type="match status" value="1"/>
</dbReference>
<dbReference type="Proteomes" id="UP000681722">
    <property type="component" value="Unassembled WGS sequence"/>
</dbReference>
<keyword evidence="2" id="KW-1133">Transmembrane helix</keyword>
<reference evidence="3" key="1">
    <citation type="submission" date="2021-02" db="EMBL/GenBank/DDBJ databases">
        <authorList>
            <person name="Nowell W R."/>
        </authorList>
    </citation>
    <scope>NUCLEOTIDE SEQUENCE</scope>
</reference>
<keyword evidence="2" id="KW-0812">Transmembrane</keyword>
<feature type="transmembrane region" description="Helical" evidence="2">
    <location>
        <begin position="47"/>
        <end position="66"/>
    </location>
</feature>
<dbReference type="EMBL" id="CAJNOQ010011056">
    <property type="protein sequence ID" value="CAF1267617.1"/>
    <property type="molecule type" value="Genomic_DNA"/>
</dbReference>
<dbReference type="AlphaFoldDB" id="A0A815BHH6"/>
<dbReference type="GO" id="GO:0003824">
    <property type="term" value="F:catalytic activity"/>
    <property type="evidence" value="ECO:0007669"/>
    <property type="project" value="InterPro"/>
</dbReference>
<sequence>MMLRAHRLAQGYSGVSKEAVEALVNFLNSGIVPRVRQYGSIGVNGDLIALVMIVAGIFAADIDVVYNGETMKVALATELAEVRPSKPRLREGLAMMSYVIL</sequence>
<dbReference type="Gene3D" id="1.10.275.10">
    <property type="entry name" value="Fumarase/aspartase (N-terminal domain)"/>
    <property type="match status" value="1"/>
</dbReference>
<evidence type="ECO:0000256" key="1">
    <source>
        <dbReference type="ARBA" id="ARBA00007238"/>
    </source>
</evidence>
<evidence type="ECO:0000313" key="5">
    <source>
        <dbReference type="Proteomes" id="UP000663829"/>
    </source>
</evidence>
<dbReference type="PANTHER" id="PTHR10362">
    <property type="entry name" value="HISTIDINE AMMONIA-LYASE"/>
    <property type="match status" value="1"/>
</dbReference>
<keyword evidence="5" id="KW-1185">Reference proteome</keyword>
<keyword evidence="2" id="KW-0472">Membrane</keyword>
<proteinExistence type="inferred from homology"/>
<dbReference type="Proteomes" id="UP000663829">
    <property type="component" value="Unassembled WGS sequence"/>
</dbReference>
<dbReference type="SUPFAM" id="SSF48557">
    <property type="entry name" value="L-aspartase-like"/>
    <property type="match status" value="1"/>
</dbReference>
<dbReference type="InterPro" id="IPR001106">
    <property type="entry name" value="Aromatic_Lyase"/>
</dbReference>
<dbReference type="InterPro" id="IPR024083">
    <property type="entry name" value="Fumarase/histidase_N"/>
</dbReference>
<organism evidence="3 5">
    <name type="scientific">Didymodactylos carnosus</name>
    <dbReference type="NCBI Taxonomy" id="1234261"/>
    <lineage>
        <taxon>Eukaryota</taxon>
        <taxon>Metazoa</taxon>
        <taxon>Spiralia</taxon>
        <taxon>Gnathifera</taxon>
        <taxon>Rotifera</taxon>
        <taxon>Eurotatoria</taxon>
        <taxon>Bdelloidea</taxon>
        <taxon>Philodinida</taxon>
        <taxon>Philodinidae</taxon>
        <taxon>Didymodactylos</taxon>
    </lineage>
</organism>
<dbReference type="InterPro" id="IPR008948">
    <property type="entry name" value="L-Aspartase-like"/>
</dbReference>
<dbReference type="EMBL" id="CAJOBC010021726">
    <property type="protein sequence ID" value="CAF4052396.1"/>
    <property type="molecule type" value="Genomic_DNA"/>
</dbReference>
<name>A0A815BHH6_9BILA</name>
<gene>
    <name evidence="3" type="ORF">GPM918_LOCUS26917</name>
    <name evidence="4" type="ORF">SRO942_LOCUS27153</name>
</gene>
<protein>
    <submittedName>
        <fullName evidence="3">Uncharacterized protein</fullName>
    </submittedName>
</protein>
<accession>A0A815BHH6</accession>
<evidence type="ECO:0000256" key="2">
    <source>
        <dbReference type="SAM" id="Phobius"/>
    </source>
</evidence>
<comment type="caution">
    <text evidence="3">The sequence shown here is derived from an EMBL/GenBank/DDBJ whole genome shotgun (WGS) entry which is preliminary data.</text>
</comment>
<evidence type="ECO:0000313" key="3">
    <source>
        <dbReference type="EMBL" id="CAF1267617.1"/>
    </source>
</evidence>
<comment type="similarity">
    <text evidence="1">Belongs to the PAL/histidase family.</text>
</comment>